<gene>
    <name evidence="2" type="ORF">MENT_LOCUS27248</name>
</gene>
<dbReference type="EMBL" id="CAJEWN010000255">
    <property type="protein sequence ID" value="CAD2175519.1"/>
    <property type="molecule type" value="Genomic_DNA"/>
</dbReference>
<feature type="coiled-coil region" evidence="1">
    <location>
        <begin position="55"/>
        <end position="82"/>
    </location>
</feature>
<protein>
    <submittedName>
        <fullName evidence="2">Uncharacterized protein</fullName>
    </submittedName>
</protein>
<proteinExistence type="predicted"/>
<evidence type="ECO:0000313" key="2">
    <source>
        <dbReference type="EMBL" id="CAD2175519.1"/>
    </source>
</evidence>
<keyword evidence="1" id="KW-0175">Coiled coil</keyword>
<sequence length="246" mass="28869">MFNVFVSMAKSSANGALINSGSQYIIYYLIKNIIKDNFVNKEQLIIALIKQERAKSRLIDSYKLLQYEIKQMKEEYNKSKKQNLIGRYINMQRMIYNLIQVERQYWQMYDIPTQAISETPFDYVIRISELIDERNIKSNSTSFTKNGGTIKQLLGASISIAERTKEVSICNLLRAKSLEDLNEIYAQLSIELYKIINKYLGLRLAIHELSKAYKHTRYYPLIPRYNLLKAMIKKILRTPTVLEQEI</sequence>
<organism evidence="2 3">
    <name type="scientific">Meloidogyne enterolobii</name>
    <name type="common">Root-knot nematode worm</name>
    <name type="synonym">Meloidogyne mayaguensis</name>
    <dbReference type="NCBI Taxonomy" id="390850"/>
    <lineage>
        <taxon>Eukaryota</taxon>
        <taxon>Metazoa</taxon>
        <taxon>Ecdysozoa</taxon>
        <taxon>Nematoda</taxon>
        <taxon>Chromadorea</taxon>
        <taxon>Rhabditida</taxon>
        <taxon>Tylenchina</taxon>
        <taxon>Tylenchomorpha</taxon>
        <taxon>Tylenchoidea</taxon>
        <taxon>Meloidogynidae</taxon>
        <taxon>Meloidogyninae</taxon>
        <taxon>Meloidogyne</taxon>
    </lineage>
</organism>
<name>A0A6V7VKW0_MELEN</name>
<comment type="caution">
    <text evidence="2">The sequence shown here is derived from an EMBL/GenBank/DDBJ whole genome shotgun (WGS) entry which is preliminary data.</text>
</comment>
<dbReference type="OrthoDB" id="10052054at2759"/>
<reference evidence="2 3" key="1">
    <citation type="submission" date="2020-08" db="EMBL/GenBank/DDBJ databases">
        <authorList>
            <person name="Koutsovoulos G."/>
            <person name="Danchin GJ E."/>
        </authorList>
    </citation>
    <scope>NUCLEOTIDE SEQUENCE [LARGE SCALE GENOMIC DNA]</scope>
</reference>
<evidence type="ECO:0000313" key="3">
    <source>
        <dbReference type="Proteomes" id="UP000580250"/>
    </source>
</evidence>
<evidence type="ECO:0000256" key="1">
    <source>
        <dbReference type="SAM" id="Coils"/>
    </source>
</evidence>
<accession>A0A6V7VKW0</accession>
<dbReference type="Proteomes" id="UP000580250">
    <property type="component" value="Unassembled WGS sequence"/>
</dbReference>
<dbReference type="AlphaFoldDB" id="A0A6V7VKW0"/>
<dbReference type="PANTHER" id="PTHR21010">
    <property type="entry name" value="AGAP001581-PA"/>
    <property type="match status" value="1"/>
</dbReference>
<dbReference type="PANTHER" id="PTHR21010:SF3">
    <property type="entry name" value="DAXX"/>
    <property type="match status" value="1"/>
</dbReference>